<comment type="caution">
    <text evidence="2">The sequence shown here is derived from an EMBL/GenBank/DDBJ whole genome shotgun (WGS) entry which is preliminary data.</text>
</comment>
<organism evidence="2 3">
    <name type="scientific">Scophthalmus maximus</name>
    <name type="common">Turbot</name>
    <name type="synonym">Psetta maxima</name>
    <dbReference type="NCBI Taxonomy" id="52904"/>
    <lineage>
        <taxon>Eukaryota</taxon>
        <taxon>Metazoa</taxon>
        <taxon>Chordata</taxon>
        <taxon>Craniata</taxon>
        <taxon>Vertebrata</taxon>
        <taxon>Euteleostomi</taxon>
        <taxon>Actinopterygii</taxon>
        <taxon>Neopterygii</taxon>
        <taxon>Teleostei</taxon>
        <taxon>Neoteleostei</taxon>
        <taxon>Acanthomorphata</taxon>
        <taxon>Carangaria</taxon>
        <taxon>Pleuronectiformes</taxon>
        <taxon>Pleuronectoidei</taxon>
        <taxon>Scophthalmidae</taxon>
        <taxon>Scophthalmus</taxon>
    </lineage>
</organism>
<dbReference type="EMBL" id="VEVO01000020">
    <property type="protein sequence ID" value="KAF0025153.1"/>
    <property type="molecule type" value="Genomic_DNA"/>
</dbReference>
<accession>A0A6A4RT17</accession>
<feature type="compositionally biased region" description="Basic and acidic residues" evidence="1">
    <location>
        <begin position="68"/>
        <end position="84"/>
    </location>
</feature>
<protein>
    <submittedName>
        <fullName evidence="2">Uncharacterized protein</fullName>
    </submittedName>
</protein>
<sequence>MAAPFMSALCDEQKKKSTQTPLCGDVTEDADLILWLVDSSSRRRAYNRVTQVSAAETLSNVSSGQKMHISDVNDGHEDFNSSIQ</sequence>
<feature type="region of interest" description="Disordered" evidence="1">
    <location>
        <begin position="60"/>
        <end position="84"/>
    </location>
</feature>
<reference evidence="2 3" key="1">
    <citation type="submission" date="2019-06" db="EMBL/GenBank/DDBJ databases">
        <title>Draft genomes of female and male turbot (Scophthalmus maximus).</title>
        <authorList>
            <person name="Xu H."/>
            <person name="Xu X.-W."/>
            <person name="Shao C."/>
            <person name="Chen S."/>
        </authorList>
    </citation>
    <scope>NUCLEOTIDE SEQUENCE [LARGE SCALE GENOMIC DNA]</scope>
    <source>
        <strain evidence="2">Ysfricsl-2016a</strain>
        <tissue evidence="2">Blood</tissue>
    </source>
</reference>
<evidence type="ECO:0000313" key="2">
    <source>
        <dbReference type="EMBL" id="KAF0025153.1"/>
    </source>
</evidence>
<gene>
    <name evidence="2" type="ORF">F2P81_022034</name>
</gene>
<evidence type="ECO:0000256" key="1">
    <source>
        <dbReference type="SAM" id="MobiDB-lite"/>
    </source>
</evidence>
<dbReference type="AlphaFoldDB" id="A0A6A4RT17"/>
<proteinExistence type="predicted"/>
<name>A0A6A4RT17_SCOMX</name>
<dbReference type="Proteomes" id="UP000438429">
    <property type="component" value="Unassembled WGS sequence"/>
</dbReference>
<evidence type="ECO:0000313" key="3">
    <source>
        <dbReference type="Proteomes" id="UP000438429"/>
    </source>
</evidence>